<comment type="similarity">
    <text evidence="1">Belongs to the cycloisomerase 2 family.</text>
</comment>
<dbReference type="InterPro" id="IPR015943">
    <property type="entry name" value="WD40/YVTN_repeat-like_dom_sf"/>
</dbReference>
<dbReference type="Pfam" id="PF10282">
    <property type="entry name" value="Lactonase"/>
    <property type="match status" value="1"/>
</dbReference>
<reference evidence="2 3" key="1">
    <citation type="journal article" date="2017" name="Genome Announc.">
        <title>Genome sequence of the saprophytic ascomycete Epicoccum nigrum ICMP 19927 strain isolated from New Zealand.</title>
        <authorList>
            <person name="Fokin M."/>
            <person name="Fleetwood D."/>
            <person name="Weir B.S."/>
            <person name="Villas-Boas S.G."/>
        </authorList>
    </citation>
    <scope>NUCLEOTIDE SEQUENCE [LARGE SCALE GENOMIC DNA]</scope>
    <source>
        <strain evidence="2 3">ICMP 19927</strain>
    </source>
</reference>
<dbReference type="Proteomes" id="UP000193240">
    <property type="component" value="Unassembled WGS sequence"/>
</dbReference>
<dbReference type="InterPro" id="IPR019405">
    <property type="entry name" value="Lactonase_7-beta_prop"/>
</dbReference>
<evidence type="ECO:0000313" key="3">
    <source>
        <dbReference type="Proteomes" id="UP000193240"/>
    </source>
</evidence>
<evidence type="ECO:0008006" key="4">
    <source>
        <dbReference type="Google" id="ProtNLM"/>
    </source>
</evidence>
<proteinExistence type="inferred from homology"/>
<dbReference type="PANTHER" id="PTHR30344:SF1">
    <property type="entry name" value="6-PHOSPHOGLUCONOLACTONASE"/>
    <property type="match status" value="1"/>
</dbReference>
<dbReference type="InterPro" id="IPR011048">
    <property type="entry name" value="Haem_d1_sf"/>
</dbReference>
<dbReference type="AlphaFoldDB" id="A0A1Y2LNA9"/>
<dbReference type="InterPro" id="IPR050282">
    <property type="entry name" value="Cycloisomerase_2"/>
</dbReference>
<dbReference type="GO" id="GO:0017057">
    <property type="term" value="F:6-phosphogluconolactonase activity"/>
    <property type="evidence" value="ECO:0007669"/>
    <property type="project" value="TreeGrafter"/>
</dbReference>
<dbReference type="EMBL" id="KZ107855">
    <property type="protein sequence ID" value="OSS45032.1"/>
    <property type="molecule type" value="Genomic_DNA"/>
</dbReference>
<protein>
    <recommendedName>
        <fullName evidence="4">Isomerase YbhE</fullName>
    </recommendedName>
</protein>
<evidence type="ECO:0000313" key="2">
    <source>
        <dbReference type="EMBL" id="OSS45032.1"/>
    </source>
</evidence>
<dbReference type="PANTHER" id="PTHR30344">
    <property type="entry name" value="6-PHOSPHOGLUCONOLACTONASE-RELATED"/>
    <property type="match status" value="1"/>
</dbReference>
<dbReference type="SUPFAM" id="SSF51004">
    <property type="entry name" value="C-terminal (heme d1) domain of cytochrome cd1-nitrite reductase"/>
    <property type="match status" value="1"/>
</dbReference>
<dbReference type="InParanoid" id="A0A1Y2LNA9"/>
<sequence>MNASIDKAESSHATLFAAQSNGNISTLQLTQSDGSYSLSVVSNTCEAGENPSWLNIDSKQRILYCLDRGHSSSAEGSLNSFCIGERGSLEKIDSVEAPFSGVAAGYIDFQDGKRGYVCASYNKSAIAAFVFASNGTLEPPDQIIHPTSHVTGPITSRQDDSHAHHVILDPSRRFFLVPDLGADIIRVFQYHPDTFAPLTELDPLATEPGAGPRHGVFWRAPGRSNDEGLYLLFNGELSQKVYSYRITYTPSGLAWEKVFETYALGRLGETLPPNTAPTSEIAVSPDQRFLLVSSRQHSFEFSPLLHKEGSDSISTFRINDDASLSLMQVSPSGGYLPRQFSLNRGGDRVAVGHQGSGTVVVWERNVESGRIEREIAERKLEGPVVFVGWDL</sequence>
<dbReference type="STRING" id="105696.A0A1Y2LNA9"/>
<organism evidence="2 3">
    <name type="scientific">Epicoccum nigrum</name>
    <name type="common">Soil fungus</name>
    <name type="synonym">Epicoccum purpurascens</name>
    <dbReference type="NCBI Taxonomy" id="105696"/>
    <lineage>
        <taxon>Eukaryota</taxon>
        <taxon>Fungi</taxon>
        <taxon>Dikarya</taxon>
        <taxon>Ascomycota</taxon>
        <taxon>Pezizomycotina</taxon>
        <taxon>Dothideomycetes</taxon>
        <taxon>Pleosporomycetidae</taxon>
        <taxon>Pleosporales</taxon>
        <taxon>Pleosporineae</taxon>
        <taxon>Didymellaceae</taxon>
        <taxon>Epicoccum</taxon>
    </lineage>
</organism>
<evidence type="ECO:0000256" key="1">
    <source>
        <dbReference type="ARBA" id="ARBA00005564"/>
    </source>
</evidence>
<accession>A0A1Y2LNA9</accession>
<gene>
    <name evidence="2" type="ORF">B5807_09341</name>
</gene>
<dbReference type="Gene3D" id="2.130.10.10">
    <property type="entry name" value="YVTN repeat-like/Quinoprotein amine dehydrogenase"/>
    <property type="match status" value="1"/>
</dbReference>
<name>A0A1Y2LNA9_EPING</name>
<keyword evidence="3" id="KW-1185">Reference proteome</keyword>
<dbReference type="OMA" id="QTVVIWK"/>